<dbReference type="GeneID" id="33066303"/>
<dbReference type="SUPFAM" id="SSF55331">
    <property type="entry name" value="Tautomerase/MIF"/>
    <property type="match status" value="1"/>
</dbReference>
<dbReference type="InterPro" id="IPR004370">
    <property type="entry name" value="4-OT-like_dom"/>
</dbReference>
<dbReference type="InterPro" id="IPR014347">
    <property type="entry name" value="Tautomerase/MIF_sf"/>
</dbReference>
<dbReference type="PATRIC" id="fig|285473.5.peg.4990"/>
<evidence type="ECO:0000313" key="4">
    <source>
        <dbReference type="EMBL" id="AOT61843.1"/>
    </source>
</evidence>
<dbReference type="Pfam" id="PF01361">
    <property type="entry name" value="Tautomerase"/>
    <property type="match status" value="1"/>
</dbReference>
<evidence type="ECO:0000256" key="1">
    <source>
        <dbReference type="ARBA" id="ARBA00023235"/>
    </source>
</evidence>
<protein>
    <submittedName>
        <fullName evidence="4">Tautomerase PptA</fullName>
        <ecNumber evidence="4">5.3.2.-</ecNumber>
    </submittedName>
</protein>
<gene>
    <name evidence="4" type="primary">pptA</name>
    <name evidence="4" type="ORF">A4G23_04734</name>
</gene>
<dbReference type="RefSeq" id="WP_069978695.1">
    <property type="nucleotide sequence ID" value="NZ_CP017316.1"/>
</dbReference>
<dbReference type="EMBL" id="CP017316">
    <property type="protein sequence ID" value="AOT61843.1"/>
    <property type="molecule type" value="Genomic_DNA"/>
</dbReference>
<evidence type="ECO:0000313" key="5">
    <source>
        <dbReference type="Proteomes" id="UP000095349"/>
    </source>
</evidence>
<evidence type="ECO:0000256" key="2">
    <source>
        <dbReference type="PIRSR" id="PIRSR037799-1"/>
    </source>
</evidence>
<proteinExistence type="predicted"/>
<dbReference type="AlphaFoldDB" id="A0A1D8G8V1"/>
<accession>A0A1D8G8V1</accession>
<sequence length="84" mass="9400">MPHLSVKHWPRTFTDAEKADLVASLTEAVTRVFGCDEGSVSIAVESVDQEQWTERVHRPEIEERADLLWKKPNYPQPAPSGGTA</sequence>
<reference evidence="4 5" key="1">
    <citation type="submission" date="2016-09" db="EMBL/GenBank/DDBJ databases">
        <title>Streptomyces rubrolavendulae MJM4426 Genome sequencing and assembly.</title>
        <authorList>
            <person name="Kim J.-G."/>
        </authorList>
    </citation>
    <scope>NUCLEOTIDE SEQUENCE [LARGE SCALE GENOMIC DNA]</scope>
    <source>
        <strain evidence="4 5">MJM4426</strain>
    </source>
</reference>
<dbReference type="STRING" id="285473.A4G23_04734"/>
<dbReference type="InterPro" id="IPR017284">
    <property type="entry name" value="Tautomerase_PptA"/>
</dbReference>
<organism evidence="4 5">
    <name type="scientific">Streptomyces rubrolavendulae</name>
    <dbReference type="NCBI Taxonomy" id="285473"/>
    <lineage>
        <taxon>Bacteria</taxon>
        <taxon>Bacillati</taxon>
        <taxon>Actinomycetota</taxon>
        <taxon>Actinomycetes</taxon>
        <taxon>Kitasatosporales</taxon>
        <taxon>Streptomycetaceae</taxon>
        <taxon>Streptomyces</taxon>
    </lineage>
</organism>
<dbReference type="OrthoDB" id="3395834at2"/>
<dbReference type="GO" id="GO:0016862">
    <property type="term" value="F:intramolecular oxidoreductase activity, interconverting keto- and enol-groups"/>
    <property type="evidence" value="ECO:0007669"/>
    <property type="project" value="InterPro"/>
</dbReference>
<dbReference type="Gene3D" id="3.30.429.10">
    <property type="entry name" value="Macrophage Migration Inhibitory Factor"/>
    <property type="match status" value="1"/>
</dbReference>
<feature type="domain" description="4-oxalocrotonate tautomerase-like" evidence="3">
    <location>
        <begin position="2"/>
        <end position="53"/>
    </location>
</feature>
<dbReference type="PIRSF" id="PIRSF037799">
    <property type="entry name" value="Tautomer_YdcE_prd"/>
    <property type="match status" value="1"/>
</dbReference>
<evidence type="ECO:0000259" key="3">
    <source>
        <dbReference type="Pfam" id="PF01361"/>
    </source>
</evidence>
<dbReference type="Proteomes" id="UP000095349">
    <property type="component" value="Chromosome"/>
</dbReference>
<keyword evidence="5" id="KW-1185">Reference proteome</keyword>
<dbReference type="GO" id="GO:0005737">
    <property type="term" value="C:cytoplasm"/>
    <property type="evidence" value="ECO:0007669"/>
    <property type="project" value="InterPro"/>
</dbReference>
<dbReference type="EC" id="5.3.2.-" evidence="4"/>
<keyword evidence="1 4" id="KW-0413">Isomerase</keyword>
<name>A0A1D8G8V1_9ACTN</name>
<feature type="active site" description="Proton acceptor; via imino nitrogen" evidence="2">
    <location>
        <position position="2"/>
    </location>
</feature>
<dbReference type="KEGG" id="srn:A4G23_04734"/>